<evidence type="ECO:0000256" key="1">
    <source>
        <dbReference type="SAM" id="MobiDB-lite"/>
    </source>
</evidence>
<evidence type="ECO:0000313" key="2">
    <source>
        <dbReference type="EMBL" id="CAI9265683.1"/>
    </source>
</evidence>
<dbReference type="Proteomes" id="UP001177003">
    <property type="component" value="Chromosome 0"/>
</dbReference>
<gene>
    <name evidence="2" type="ORF">LSALG_LOCUS6277</name>
</gene>
<reference evidence="2" key="1">
    <citation type="submission" date="2023-04" db="EMBL/GenBank/DDBJ databases">
        <authorList>
            <person name="Vijverberg K."/>
            <person name="Xiong W."/>
            <person name="Schranz E."/>
        </authorList>
    </citation>
    <scope>NUCLEOTIDE SEQUENCE</scope>
</reference>
<proteinExistence type="predicted"/>
<feature type="region of interest" description="Disordered" evidence="1">
    <location>
        <begin position="58"/>
        <end position="84"/>
    </location>
</feature>
<name>A0AA35YBR4_LACSI</name>
<accession>A0AA35YBR4</accession>
<evidence type="ECO:0000313" key="3">
    <source>
        <dbReference type="Proteomes" id="UP001177003"/>
    </source>
</evidence>
<protein>
    <submittedName>
        <fullName evidence="2">Uncharacterized protein</fullName>
    </submittedName>
</protein>
<keyword evidence="3" id="KW-1185">Reference proteome</keyword>
<dbReference type="EMBL" id="OX465086">
    <property type="protein sequence ID" value="CAI9265683.1"/>
    <property type="molecule type" value="Genomic_DNA"/>
</dbReference>
<organism evidence="2 3">
    <name type="scientific">Lactuca saligna</name>
    <name type="common">Willowleaf lettuce</name>
    <dbReference type="NCBI Taxonomy" id="75948"/>
    <lineage>
        <taxon>Eukaryota</taxon>
        <taxon>Viridiplantae</taxon>
        <taxon>Streptophyta</taxon>
        <taxon>Embryophyta</taxon>
        <taxon>Tracheophyta</taxon>
        <taxon>Spermatophyta</taxon>
        <taxon>Magnoliopsida</taxon>
        <taxon>eudicotyledons</taxon>
        <taxon>Gunneridae</taxon>
        <taxon>Pentapetalae</taxon>
        <taxon>asterids</taxon>
        <taxon>campanulids</taxon>
        <taxon>Asterales</taxon>
        <taxon>Asteraceae</taxon>
        <taxon>Cichorioideae</taxon>
        <taxon>Cichorieae</taxon>
        <taxon>Lactucinae</taxon>
        <taxon>Lactuca</taxon>
    </lineage>
</organism>
<dbReference type="AlphaFoldDB" id="A0AA35YBR4"/>
<feature type="compositionally biased region" description="Basic residues" evidence="1">
    <location>
        <begin position="58"/>
        <end position="73"/>
    </location>
</feature>
<sequence>MSSEENLTEVTSSLIEMKVNAYVYEKESEDVLEEKSKVKMIRLTKVILQRMYQYKAPGRHGHLPKKKRPRKWCKHDQRNNSKKKAVIEQPKVYLTVKGKKLVLKKVKTVEFENCQVSVDSKSIHEILGLPSGDSLLSNMDYISENDEERCMLDWKR</sequence>